<keyword evidence="4 5" id="KW-0975">Bacterial flagellum</keyword>
<gene>
    <name evidence="9" type="ORF">SAMN04489759_101312</name>
</gene>
<dbReference type="RefSeq" id="WP_208597500.1">
    <property type="nucleotide sequence ID" value="NZ_FNBP01000001.1"/>
</dbReference>
<dbReference type="GO" id="GO:0009425">
    <property type="term" value="C:bacterial-type flagellum basal body"/>
    <property type="evidence" value="ECO:0007669"/>
    <property type="project" value="UniProtKB-SubCell"/>
</dbReference>
<dbReference type="Proteomes" id="UP000199399">
    <property type="component" value="Unassembled WGS sequence"/>
</dbReference>
<name>A0A1G7I6I9_9RHOB</name>
<dbReference type="STRING" id="218672.SAMN04489759_101312"/>
<evidence type="ECO:0000256" key="1">
    <source>
        <dbReference type="ARBA" id="ARBA00004117"/>
    </source>
</evidence>
<keyword evidence="9" id="KW-0966">Cell projection</keyword>
<feature type="domain" description="Flagellar basal body rod protein N-terminal" evidence="6">
    <location>
        <begin position="7"/>
        <end position="37"/>
    </location>
</feature>
<dbReference type="InterPro" id="IPR011491">
    <property type="entry name" value="FlgE_D2"/>
</dbReference>
<evidence type="ECO:0000313" key="9">
    <source>
        <dbReference type="EMBL" id="SDF07969.1"/>
    </source>
</evidence>
<dbReference type="InterPro" id="IPR001444">
    <property type="entry name" value="Flag_bb_rod_N"/>
</dbReference>
<dbReference type="GO" id="GO:0009424">
    <property type="term" value="C:bacterial-type flagellum hook"/>
    <property type="evidence" value="ECO:0007669"/>
    <property type="project" value="TreeGrafter"/>
</dbReference>
<keyword evidence="10" id="KW-1185">Reference proteome</keyword>
<evidence type="ECO:0000259" key="6">
    <source>
        <dbReference type="Pfam" id="PF00460"/>
    </source>
</evidence>
<feature type="domain" description="Flagellar hook protein FlgE D2" evidence="8">
    <location>
        <begin position="178"/>
        <end position="311"/>
    </location>
</feature>
<dbReference type="PANTHER" id="PTHR30435:SF1">
    <property type="entry name" value="FLAGELLAR HOOK PROTEIN FLGE"/>
    <property type="match status" value="1"/>
</dbReference>
<dbReference type="GO" id="GO:0071978">
    <property type="term" value="P:bacterial-type flagellum-dependent swarming motility"/>
    <property type="evidence" value="ECO:0007669"/>
    <property type="project" value="TreeGrafter"/>
</dbReference>
<dbReference type="EMBL" id="FNBP01000001">
    <property type="protein sequence ID" value="SDF07969.1"/>
    <property type="molecule type" value="Genomic_DNA"/>
</dbReference>
<dbReference type="NCBIfam" id="TIGR03506">
    <property type="entry name" value="FlgEFG_subfam"/>
    <property type="match status" value="1"/>
</dbReference>
<dbReference type="InterPro" id="IPR020013">
    <property type="entry name" value="Flagellar_FlgE/F/G"/>
</dbReference>
<dbReference type="Pfam" id="PF06429">
    <property type="entry name" value="Flg_bbr_C"/>
    <property type="match status" value="1"/>
</dbReference>
<evidence type="ECO:0000313" key="10">
    <source>
        <dbReference type="Proteomes" id="UP000199399"/>
    </source>
</evidence>
<dbReference type="InterPro" id="IPR037058">
    <property type="entry name" value="Falgellar_hook_FlgE_sf"/>
</dbReference>
<reference evidence="10" key="1">
    <citation type="submission" date="2016-10" db="EMBL/GenBank/DDBJ databases">
        <authorList>
            <person name="Varghese N."/>
            <person name="Submissions S."/>
        </authorList>
    </citation>
    <scope>NUCLEOTIDE SEQUENCE [LARGE SCALE GENOMIC DNA]</scope>
    <source>
        <strain evidence="10">DSM 16477</strain>
    </source>
</reference>
<feature type="domain" description="Flagellar basal-body/hook protein C-terminal" evidence="7">
    <location>
        <begin position="390"/>
        <end position="430"/>
    </location>
</feature>
<dbReference type="Gene3D" id="2.60.98.20">
    <property type="entry name" value="Flagellar hook protein FlgE"/>
    <property type="match status" value="1"/>
</dbReference>
<sequence>MTISSSLNAGVAGLRSNATRLASISDNIANASTFGYKRVVTDFNSLVLSSGSRTYTAGGVSASTQRLISEGGSLVSTSNSTDLAVRGRGMLPVASRAEFLSGSGQPQMMLTTTGSFRIDADGLLANEAGQLLMGWPAAQDGTVPSYPRDTSDGLEPIQFALNLSGDPTTSIDMSLNLPATSTIAGADGAAQDLSIEYYDNLGTSQSISMSFTPTVPASGSSNEWTIVLRDSASNDAVIGEYVMTFDDGRTSGGTIASVTTVSGGGYDPVSGEMIVDVASGPIAFNIGAVGDTYGISQLSDSFAPISIDKDGSPIGNMISVEIDENGFVQSVYDSGVTRTIYQVPLVDMSNPEGLIPMDGQTYRSSPDSGAFFLWDAGDGPTGDIKSYAREESATDVATELTSMIQTQRAYSTNAKVIQTVDEMLQETTNIKR</sequence>
<evidence type="ECO:0000256" key="5">
    <source>
        <dbReference type="RuleBase" id="RU362116"/>
    </source>
</evidence>
<proteinExistence type="inferred from homology"/>
<evidence type="ECO:0000259" key="7">
    <source>
        <dbReference type="Pfam" id="PF06429"/>
    </source>
</evidence>
<comment type="similarity">
    <text evidence="2 5">Belongs to the flagella basal body rod proteins family.</text>
</comment>
<comment type="function">
    <text evidence="5">A flexible structure which links the flagellar filament to the drive apparatus in the basal body.</text>
</comment>
<dbReference type="PANTHER" id="PTHR30435">
    <property type="entry name" value="FLAGELLAR PROTEIN"/>
    <property type="match status" value="1"/>
</dbReference>
<protein>
    <recommendedName>
        <fullName evidence="3 5">Flagellar hook protein FlgE</fullName>
    </recommendedName>
</protein>
<keyword evidence="9" id="KW-0969">Cilium</keyword>
<dbReference type="InterPro" id="IPR037925">
    <property type="entry name" value="FlgE/F/G-like"/>
</dbReference>
<keyword evidence="9" id="KW-0282">Flagellum</keyword>
<evidence type="ECO:0000256" key="2">
    <source>
        <dbReference type="ARBA" id="ARBA00009677"/>
    </source>
</evidence>
<accession>A0A1G7I6I9</accession>
<evidence type="ECO:0000259" key="8">
    <source>
        <dbReference type="Pfam" id="PF07559"/>
    </source>
</evidence>
<dbReference type="Pfam" id="PF00460">
    <property type="entry name" value="Flg_bb_rod"/>
    <property type="match status" value="1"/>
</dbReference>
<dbReference type="Pfam" id="PF07559">
    <property type="entry name" value="FlgE_D2"/>
    <property type="match status" value="1"/>
</dbReference>
<dbReference type="AlphaFoldDB" id="A0A1G7I6I9"/>
<evidence type="ECO:0000256" key="3">
    <source>
        <dbReference type="ARBA" id="ARBA00019015"/>
    </source>
</evidence>
<organism evidence="9 10">
    <name type="scientific">Sulfitobacter delicatus</name>
    <dbReference type="NCBI Taxonomy" id="218672"/>
    <lineage>
        <taxon>Bacteria</taxon>
        <taxon>Pseudomonadati</taxon>
        <taxon>Pseudomonadota</taxon>
        <taxon>Alphaproteobacteria</taxon>
        <taxon>Rhodobacterales</taxon>
        <taxon>Roseobacteraceae</taxon>
        <taxon>Sulfitobacter</taxon>
    </lineage>
</organism>
<dbReference type="GO" id="GO:0005829">
    <property type="term" value="C:cytosol"/>
    <property type="evidence" value="ECO:0007669"/>
    <property type="project" value="TreeGrafter"/>
</dbReference>
<evidence type="ECO:0000256" key="4">
    <source>
        <dbReference type="ARBA" id="ARBA00023143"/>
    </source>
</evidence>
<dbReference type="SUPFAM" id="SSF117143">
    <property type="entry name" value="Flagellar hook protein flgE"/>
    <property type="match status" value="1"/>
</dbReference>
<dbReference type="InterPro" id="IPR010930">
    <property type="entry name" value="Flg_bb/hook_C_dom"/>
</dbReference>
<comment type="subcellular location">
    <subcellularLocation>
        <location evidence="1 5">Bacterial flagellum basal body</location>
    </subcellularLocation>
</comment>